<accession>A0ABW0ECL1</accession>
<proteinExistence type="predicted"/>
<sequence>MAKATFFIRVFFSCRYLPFSGSVWNSCLLLLFTIIFGYGRNAFSGSLNLNLMLKFNFFFSLILSLALFSSCDKEQEEPQIPEVTQQDCLLSKVLDQNNNVILEIIYNSSGQFIEYKDFEYGDSYAITYSNDKITSATHSYNRSASSNYSQKLEFNSIGFITKSTYNHVTSGDVLLSFPVHYNNDDQLENIHYWEKFR</sequence>
<name>A0ABW0ECL1_9BACT</name>
<reference evidence="3" key="1">
    <citation type="journal article" date="2019" name="Int. J. Syst. Evol. Microbiol.">
        <title>The Global Catalogue of Microorganisms (GCM) 10K type strain sequencing project: providing services to taxonomists for standard genome sequencing and annotation.</title>
        <authorList>
            <consortium name="The Broad Institute Genomics Platform"/>
            <consortium name="The Broad Institute Genome Sequencing Center for Infectious Disease"/>
            <person name="Wu L."/>
            <person name="Ma J."/>
        </authorList>
    </citation>
    <scope>NUCLEOTIDE SEQUENCE [LARGE SCALE GENOMIC DNA]</scope>
    <source>
        <strain evidence="3">KACC 12602</strain>
    </source>
</reference>
<feature type="transmembrane region" description="Helical" evidence="1">
    <location>
        <begin position="16"/>
        <end position="39"/>
    </location>
</feature>
<organism evidence="2 3">
    <name type="scientific">Adhaeribacter terreus</name>
    <dbReference type="NCBI Taxonomy" id="529703"/>
    <lineage>
        <taxon>Bacteria</taxon>
        <taxon>Pseudomonadati</taxon>
        <taxon>Bacteroidota</taxon>
        <taxon>Cytophagia</taxon>
        <taxon>Cytophagales</taxon>
        <taxon>Hymenobacteraceae</taxon>
        <taxon>Adhaeribacter</taxon>
    </lineage>
</organism>
<protein>
    <recommendedName>
        <fullName evidence="4">DUF4595 domain-containing protein</fullName>
    </recommendedName>
</protein>
<comment type="caution">
    <text evidence="2">The sequence shown here is derived from an EMBL/GenBank/DDBJ whole genome shotgun (WGS) entry which is preliminary data.</text>
</comment>
<keyword evidence="1" id="KW-0472">Membrane</keyword>
<keyword evidence="3" id="KW-1185">Reference proteome</keyword>
<evidence type="ECO:0000256" key="1">
    <source>
        <dbReference type="SAM" id="Phobius"/>
    </source>
</evidence>
<evidence type="ECO:0000313" key="3">
    <source>
        <dbReference type="Proteomes" id="UP001596161"/>
    </source>
</evidence>
<dbReference type="Proteomes" id="UP001596161">
    <property type="component" value="Unassembled WGS sequence"/>
</dbReference>
<gene>
    <name evidence="2" type="ORF">ACFPIB_10090</name>
</gene>
<keyword evidence="1" id="KW-0812">Transmembrane</keyword>
<keyword evidence="1" id="KW-1133">Transmembrane helix</keyword>
<feature type="transmembrane region" description="Helical" evidence="1">
    <location>
        <begin position="51"/>
        <end position="69"/>
    </location>
</feature>
<dbReference type="EMBL" id="JBHSKT010000005">
    <property type="protein sequence ID" value="MFC5270961.1"/>
    <property type="molecule type" value="Genomic_DNA"/>
</dbReference>
<dbReference type="RefSeq" id="WP_378017329.1">
    <property type="nucleotide sequence ID" value="NZ_JBHSKT010000005.1"/>
</dbReference>
<evidence type="ECO:0008006" key="4">
    <source>
        <dbReference type="Google" id="ProtNLM"/>
    </source>
</evidence>
<evidence type="ECO:0000313" key="2">
    <source>
        <dbReference type="EMBL" id="MFC5270961.1"/>
    </source>
</evidence>